<dbReference type="AlphaFoldDB" id="A0A4R5QAK2"/>
<keyword evidence="3" id="KW-1185">Reference proteome</keyword>
<gene>
    <name evidence="2" type="ORF">E2C06_26660</name>
</gene>
<evidence type="ECO:0008006" key="4">
    <source>
        <dbReference type="Google" id="ProtNLM"/>
    </source>
</evidence>
<name>A0A4R5QAK2_9PROT</name>
<evidence type="ECO:0000256" key="1">
    <source>
        <dbReference type="SAM" id="MobiDB-lite"/>
    </source>
</evidence>
<dbReference type="RefSeq" id="WP_133291626.1">
    <property type="nucleotide sequence ID" value="NZ_SMSJ01000061.1"/>
</dbReference>
<dbReference type="Proteomes" id="UP000295096">
    <property type="component" value="Unassembled WGS sequence"/>
</dbReference>
<feature type="region of interest" description="Disordered" evidence="1">
    <location>
        <begin position="1"/>
        <end position="21"/>
    </location>
</feature>
<dbReference type="EMBL" id="SMSJ01000061">
    <property type="protein sequence ID" value="TDH59569.1"/>
    <property type="molecule type" value="Genomic_DNA"/>
</dbReference>
<sequence>MNKLDMEPPLGGGAPQFSVRAQRIARPPTPWMWAIYKDGWAEACRCSSLSYRSAEEAWAVGRAMLHHLKKRPGE</sequence>
<protein>
    <recommendedName>
        <fullName evidence="4">DUF2188 domain-containing protein</fullName>
    </recommendedName>
</protein>
<proteinExistence type="predicted"/>
<reference evidence="2 3" key="1">
    <citation type="journal article" date="2016" name="J. Microbiol.">
        <title>Dankookia rubra gen. nov., sp. nov., an alphaproteobacterium isolated from sediment of a shallow stream.</title>
        <authorList>
            <person name="Kim W.H."/>
            <person name="Kim D.H."/>
            <person name="Kang K."/>
            <person name="Ahn T.Y."/>
        </authorList>
    </citation>
    <scope>NUCLEOTIDE SEQUENCE [LARGE SCALE GENOMIC DNA]</scope>
    <source>
        <strain evidence="2 3">JCM30602</strain>
    </source>
</reference>
<accession>A0A4R5QAK2</accession>
<evidence type="ECO:0000313" key="2">
    <source>
        <dbReference type="EMBL" id="TDH59569.1"/>
    </source>
</evidence>
<dbReference type="OrthoDB" id="7285009at2"/>
<organism evidence="2 3">
    <name type="scientific">Dankookia rubra</name>
    <dbReference type="NCBI Taxonomy" id="1442381"/>
    <lineage>
        <taxon>Bacteria</taxon>
        <taxon>Pseudomonadati</taxon>
        <taxon>Pseudomonadota</taxon>
        <taxon>Alphaproteobacteria</taxon>
        <taxon>Acetobacterales</taxon>
        <taxon>Roseomonadaceae</taxon>
        <taxon>Dankookia</taxon>
    </lineage>
</organism>
<comment type="caution">
    <text evidence="2">The sequence shown here is derived from an EMBL/GenBank/DDBJ whole genome shotgun (WGS) entry which is preliminary data.</text>
</comment>
<evidence type="ECO:0000313" key="3">
    <source>
        <dbReference type="Proteomes" id="UP000295096"/>
    </source>
</evidence>